<name>A0A3D9IUB7_9BACL</name>
<dbReference type="EMBL" id="QRDY01000002">
    <property type="protein sequence ID" value="RED64706.1"/>
    <property type="molecule type" value="Genomic_DNA"/>
</dbReference>
<feature type="transmembrane region" description="Helical" evidence="2">
    <location>
        <begin position="64"/>
        <end position="85"/>
    </location>
</feature>
<evidence type="ECO:0000313" key="5">
    <source>
        <dbReference type="EMBL" id="RED64706.1"/>
    </source>
</evidence>
<dbReference type="Proteomes" id="UP000256869">
    <property type="component" value="Unassembled WGS sequence"/>
</dbReference>
<protein>
    <submittedName>
        <fullName evidence="5">FHA domain-containing protein</fullName>
    </submittedName>
</protein>
<comment type="caution">
    <text evidence="5">The sequence shown here is derived from an EMBL/GenBank/DDBJ whole genome shotgun (WGS) entry which is preliminary data.</text>
</comment>
<dbReference type="PANTHER" id="PTHR23308">
    <property type="entry name" value="NUCLEAR INHIBITOR OF PROTEIN PHOSPHATASE-1"/>
    <property type="match status" value="1"/>
</dbReference>
<evidence type="ECO:0000256" key="3">
    <source>
        <dbReference type="SAM" id="SignalP"/>
    </source>
</evidence>
<feature type="compositionally biased region" description="Acidic residues" evidence="1">
    <location>
        <begin position="102"/>
        <end position="113"/>
    </location>
</feature>
<feature type="region of interest" description="Disordered" evidence="1">
    <location>
        <begin position="91"/>
        <end position="143"/>
    </location>
</feature>
<feature type="domain" description="FHA" evidence="4">
    <location>
        <begin position="188"/>
        <end position="239"/>
    </location>
</feature>
<feature type="signal peptide" evidence="3">
    <location>
        <begin position="1"/>
        <end position="48"/>
    </location>
</feature>
<dbReference type="PROSITE" id="PS50006">
    <property type="entry name" value="FHA_DOMAIN"/>
    <property type="match status" value="1"/>
</dbReference>
<dbReference type="Pfam" id="PF00498">
    <property type="entry name" value="FHA"/>
    <property type="match status" value="1"/>
</dbReference>
<dbReference type="AlphaFoldDB" id="A0A3D9IUB7"/>
<evidence type="ECO:0000256" key="2">
    <source>
        <dbReference type="SAM" id="Phobius"/>
    </source>
</evidence>
<feature type="chain" id="PRO_5017707777" evidence="3">
    <location>
        <begin position="49"/>
        <end position="273"/>
    </location>
</feature>
<keyword evidence="6" id="KW-1185">Reference proteome</keyword>
<dbReference type="InterPro" id="IPR050923">
    <property type="entry name" value="Cell_Proc_Reg/RNA_Proc"/>
</dbReference>
<reference evidence="5 6" key="1">
    <citation type="submission" date="2018-07" db="EMBL/GenBank/DDBJ databases">
        <title>Genomic Encyclopedia of Type Strains, Phase III (KMG-III): the genomes of soil and plant-associated and newly described type strains.</title>
        <authorList>
            <person name="Whitman W."/>
        </authorList>
    </citation>
    <scope>NUCLEOTIDE SEQUENCE [LARGE SCALE GENOMIC DNA]</scope>
    <source>
        <strain evidence="5 6">CECT 8236</strain>
    </source>
</reference>
<evidence type="ECO:0000256" key="1">
    <source>
        <dbReference type="SAM" id="MobiDB-lite"/>
    </source>
</evidence>
<sequence>MLAERERKTRERGEFFKLKGKAPRKAKRAACAAVFVMGMLTLPLNAFAAGDWDTATSQVRVGTLPLLAALAVGIAVAVGAVIAFLQMTAKGRNSNDSSSSEPESESDEQELFDDNGIQEWEEDDEAENRDTMRNSGYEDDPLTDYTIPITQILAYSGQAEAADENEPRLCGLGGEHAGNSYRIVNRRLTFGRDPAHCSILFPYESGEISRVHCTLGYIEESRLFILEDKGSSNGTFLENGDRLKPGTRYELQAGEKFSLSGNEQLFEVRIPTE</sequence>
<dbReference type="CDD" id="cd00060">
    <property type="entry name" value="FHA"/>
    <property type="match status" value="1"/>
</dbReference>
<accession>A0A3D9IUB7</accession>
<evidence type="ECO:0000313" key="6">
    <source>
        <dbReference type="Proteomes" id="UP000256869"/>
    </source>
</evidence>
<keyword evidence="3" id="KW-0732">Signal</keyword>
<dbReference type="SUPFAM" id="SSF49879">
    <property type="entry name" value="SMAD/FHA domain"/>
    <property type="match status" value="1"/>
</dbReference>
<keyword evidence="2" id="KW-1133">Transmembrane helix</keyword>
<dbReference type="Gene3D" id="2.60.200.20">
    <property type="match status" value="1"/>
</dbReference>
<dbReference type="InterPro" id="IPR008984">
    <property type="entry name" value="SMAD_FHA_dom_sf"/>
</dbReference>
<organism evidence="5 6">
    <name type="scientific">Cohnella lupini</name>
    <dbReference type="NCBI Taxonomy" id="1294267"/>
    <lineage>
        <taxon>Bacteria</taxon>
        <taxon>Bacillati</taxon>
        <taxon>Bacillota</taxon>
        <taxon>Bacilli</taxon>
        <taxon>Bacillales</taxon>
        <taxon>Paenibacillaceae</taxon>
        <taxon>Cohnella</taxon>
    </lineage>
</organism>
<proteinExistence type="predicted"/>
<keyword evidence="2" id="KW-0812">Transmembrane</keyword>
<gene>
    <name evidence="5" type="ORF">DFP95_102127</name>
</gene>
<dbReference type="SMART" id="SM00240">
    <property type="entry name" value="FHA"/>
    <property type="match status" value="1"/>
</dbReference>
<dbReference type="InterPro" id="IPR000253">
    <property type="entry name" value="FHA_dom"/>
</dbReference>
<evidence type="ECO:0000259" key="4">
    <source>
        <dbReference type="PROSITE" id="PS50006"/>
    </source>
</evidence>
<keyword evidence="2" id="KW-0472">Membrane</keyword>